<dbReference type="InterPro" id="IPR029058">
    <property type="entry name" value="AB_hydrolase_fold"/>
</dbReference>
<accession>A0A840PBH6</accession>
<gene>
    <name evidence="5" type="ORF">HNP84_006750</name>
</gene>
<dbReference type="EC" id="3.1.1.-" evidence="3"/>
<dbReference type="RefSeq" id="WP_185053853.1">
    <property type="nucleotide sequence ID" value="NZ_BAABIX010000021.1"/>
</dbReference>
<evidence type="ECO:0000313" key="6">
    <source>
        <dbReference type="Proteomes" id="UP000578449"/>
    </source>
</evidence>
<dbReference type="InterPro" id="IPR019826">
    <property type="entry name" value="Carboxylesterase_B_AS"/>
</dbReference>
<dbReference type="Pfam" id="PF00135">
    <property type="entry name" value="COesterase"/>
    <property type="match status" value="1"/>
</dbReference>
<dbReference type="InterPro" id="IPR050309">
    <property type="entry name" value="Type-B_Carboxylest/Lipase"/>
</dbReference>
<feature type="domain" description="Carboxylesterase type B" evidence="4">
    <location>
        <begin position="7"/>
        <end position="464"/>
    </location>
</feature>
<comment type="similarity">
    <text evidence="1 3">Belongs to the type-B carboxylesterase/lipase family.</text>
</comment>
<protein>
    <recommendedName>
        <fullName evidence="3">Carboxylic ester hydrolase</fullName>
        <ecNumber evidence="3">3.1.1.-</ecNumber>
    </recommendedName>
</protein>
<evidence type="ECO:0000313" key="5">
    <source>
        <dbReference type="EMBL" id="MBB5136998.1"/>
    </source>
</evidence>
<sequence length="500" mass="52009">MNDPMQAPVVTVSSGRLAGRLLPGGVAAFLGIPYAAAPFGPNRMLPPRPAPSWSGTRAATAYGPTVPKGDYPPQYQPLFREVVIAGEECLNLNVWTPDPGGSGLPVLVWIHGGSFMNGSGSVGAYDGAAFARDGVVCVTINYRMAAEGFLYLGDGVANLGLLDQIAALRWVQENIAAFGGDPARVTVAGESAGAMSVTTLLSMPQTEGLFARAIAQSGAAAHALPPEQGLMVGRYLAEALGVPPTREAIKQVALDTLVRAASDLVVEVQGTPDPAKWGTLALSLLPFAPTVDGTVLPTAPLEAIAAGRGADVPLLIGSTRDEARLFLVAARTIDLIDDAALEAAVAAYGLTPAGLAVYRANRPGARPGDLLAAAVSDWFFRIPAVRVAEARAATGATTWMYRFDHPDPEANHGFGACHAVELPFVFGTIDRQDVRPLIGDDPSPAVADTAHGTWVSFVADGTPGWSPYTPPERATGLISDKVEEAADPAGDERAVWNGIR</sequence>
<name>A0A840PBH6_9ACTN</name>
<dbReference type="Gene3D" id="3.40.50.1820">
    <property type="entry name" value="alpha/beta hydrolase"/>
    <property type="match status" value="1"/>
</dbReference>
<dbReference type="Proteomes" id="UP000578449">
    <property type="component" value="Unassembled WGS sequence"/>
</dbReference>
<evidence type="ECO:0000256" key="3">
    <source>
        <dbReference type="RuleBase" id="RU361235"/>
    </source>
</evidence>
<comment type="caution">
    <text evidence="5">The sequence shown here is derived from an EMBL/GenBank/DDBJ whole genome shotgun (WGS) entry which is preliminary data.</text>
</comment>
<keyword evidence="6" id="KW-1185">Reference proteome</keyword>
<dbReference type="PROSITE" id="PS00122">
    <property type="entry name" value="CARBOXYLESTERASE_B_1"/>
    <property type="match status" value="1"/>
</dbReference>
<evidence type="ECO:0000256" key="2">
    <source>
        <dbReference type="ARBA" id="ARBA00022801"/>
    </source>
</evidence>
<keyword evidence="2 3" id="KW-0378">Hydrolase</keyword>
<dbReference type="EMBL" id="JACHGN010000016">
    <property type="protein sequence ID" value="MBB5136998.1"/>
    <property type="molecule type" value="Genomic_DNA"/>
</dbReference>
<organism evidence="5 6">
    <name type="scientific">Thermocatellispora tengchongensis</name>
    <dbReference type="NCBI Taxonomy" id="1073253"/>
    <lineage>
        <taxon>Bacteria</taxon>
        <taxon>Bacillati</taxon>
        <taxon>Actinomycetota</taxon>
        <taxon>Actinomycetes</taxon>
        <taxon>Streptosporangiales</taxon>
        <taxon>Streptosporangiaceae</taxon>
        <taxon>Thermocatellispora</taxon>
    </lineage>
</organism>
<proteinExistence type="inferred from homology"/>
<dbReference type="InterPro" id="IPR002018">
    <property type="entry name" value="CarbesteraseB"/>
</dbReference>
<evidence type="ECO:0000259" key="4">
    <source>
        <dbReference type="Pfam" id="PF00135"/>
    </source>
</evidence>
<dbReference type="SUPFAM" id="SSF53474">
    <property type="entry name" value="alpha/beta-Hydrolases"/>
    <property type="match status" value="1"/>
</dbReference>
<dbReference type="GO" id="GO:0016787">
    <property type="term" value="F:hydrolase activity"/>
    <property type="evidence" value="ECO:0007669"/>
    <property type="project" value="UniProtKB-KW"/>
</dbReference>
<dbReference type="PANTHER" id="PTHR11559">
    <property type="entry name" value="CARBOXYLESTERASE"/>
    <property type="match status" value="1"/>
</dbReference>
<reference evidence="5 6" key="1">
    <citation type="submission" date="2020-08" db="EMBL/GenBank/DDBJ databases">
        <title>Genomic Encyclopedia of Type Strains, Phase IV (KMG-IV): sequencing the most valuable type-strain genomes for metagenomic binning, comparative biology and taxonomic classification.</title>
        <authorList>
            <person name="Goeker M."/>
        </authorList>
    </citation>
    <scope>NUCLEOTIDE SEQUENCE [LARGE SCALE GENOMIC DNA]</scope>
    <source>
        <strain evidence="5 6">DSM 45615</strain>
    </source>
</reference>
<dbReference type="AlphaFoldDB" id="A0A840PBH6"/>
<evidence type="ECO:0000256" key="1">
    <source>
        <dbReference type="ARBA" id="ARBA00005964"/>
    </source>
</evidence>